<dbReference type="InterPro" id="IPR013805">
    <property type="entry name" value="GrpE_CC"/>
</dbReference>
<dbReference type="InterPro" id="IPR000740">
    <property type="entry name" value="GrpE"/>
</dbReference>
<dbReference type="Pfam" id="PF01025">
    <property type="entry name" value="GrpE"/>
    <property type="match status" value="1"/>
</dbReference>
<evidence type="ECO:0000313" key="8">
    <source>
        <dbReference type="Proteomes" id="UP000628854"/>
    </source>
</evidence>
<evidence type="ECO:0000256" key="1">
    <source>
        <dbReference type="ARBA" id="ARBA00009054"/>
    </source>
</evidence>
<feature type="region of interest" description="Disordered" evidence="6">
    <location>
        <begin position="1"/>
        <end position="25"/>
    </location>
</feature>
<accession>A0ABQ1JV14</accession>
<keyword evidence="3 4" id="KW-0143">Chaperone</keyword>
<evidence type="ECO:0000256" key="2">
    <source>
        <dbReference type="ARBA" id="ARBA00023016"/>
    </source>
</evidence>
<feature type="compositionally biased region" description="Basic and acidic residues" evidence="6">
    <location>
        <begin position="1"/>
        <end position="10"/>
    </location>
</feature>
<dbReference type="EMBL" id="BMKF01000002">
    <property type="protein sequence ID" value="GGB78931.1"/>
    <property type="molecule type" value="Genomic_DNA"/>
</dbReference>
<comment type="function">
    <text evidence="4">Participates actively in the response to hyperosmotic and heat shock by preventing the aggregation of stress-denatured proteins, in association with DnaK and GrpE. It is the nucleotide exchange factor for DnaK and may function as a thermosensor. Unfolded proteins bind initially to DnaJ; upon interaction with the DnaJ-bound protein, DnaK hydrolyzes its bound ATP, resulting in the formation of a stable complex. GrpE releases ADP from DnaK; ATP binding to DnaK triggers the release of the substrate protein, thus completing the reaction cycle. Several rounds of ATP-dependent interactions between DnaJ, DnaK and GrpE are required for fully efficient folding.</text>
</comment>
<evidence type="ECO:0000256" key="5">
    <source>
        <dbReference type="RuleBase" id="RU004478"/>
    </source>
</evidence>
<dbReference type="HAMAP" id="MF_01151">
    <property type="entry name" value="GrpE"/>
    <property type="match status" value="1"/>
</dbReference>
<dbReference type="Gene3D" id="3.90.20.20">
    <property type="match status" value="1"/>
</dbReference>
<dbReference type="CDD" id="cd00446">
    <property type="entry name" value="GrpE"/>
    <property type="match status" value="1"/>
</dbReference>
<keyword evidence="8" id="KW-1185">Reference proteome</keyword>
<keyword evidence="2 4" id="KW-0346">Stress response</keyword>
<comment type="subcellular location">
    <subcellularLocation>
        <location evidence="4">Cytoplasm</location>
    </subcellularLocation>
</comment>
<evidence type="ECO:0000256" key="6">
    <source>
        <dbReference type="SAM" id="MobiDB-lite"/>
    </source>
</evidence>
<dbReference type="Gene3D" id="2.30.22.10">
    <property type="entry name" value="Head domain of nucleotide exchange factor GrpE"/>
    <property type="match status" value="1"/>
</dbReference>
<comment type="caution">
    <text evidence="7">The sequence shown here is derived from an EMBL/GenBank/DDBJ whole genome shotgun (WGS) entry which is preliminary data.</text>
</comment>
<proteinExistence type="inferred from homology"/>
<sequence>MSEDRKRPPEAVETETLDAGSPESEVLEEAAVADNGEPTPETRIAELEGEILGLKDQVLRTLAEADNVRKRAAKEVADARVYAVEKFAADLLNVSDNLARALGALPDEEREVLTEAGKNLLGGIEMTQKELHTVLARHGVTAIDAAPGATFDPNMHQAVSQIPSDQPSGTIAETFQSGWKIGERTLRAAMVAVSAGKPS</sequence>
<evidence type="ECO:0000313" key="7">
    <source>
        <dbReference type="EMBL" id="GGB78931.1"/>
    </source>
</evidence>
<keyword evidence="4" id="KW-0963">Cytoplasm</keyword>
<protein>
    <recommendedName>
        <fullName evidence="4">Protein GrpE</fullName>
    </recommendedName>
    <alternativeName>
        <fullName evidence="4">HSP-70 cofactor</fullName>
    </alternativeName>
</protein>
<dbReference type="Proteomes" id="UP000628854">
    <property type="component" value="Unassembled WGS sequence"/>
</dbReference>
<dbReference type="RefSeq" id="WP_084393316.1">
    <property type="nucleotide sequence ID" value="NZ_BMKF01000002.1"/>
</dbReference>
<comment type="subunit">
    <text evidence="4">Homodimer.</text>
</comment>
<dbReference type="PANTHER" id="PTHR21237">
    <property type="entry name" value="GRPE PROTEIN"/>
    <property type="match status" value="1"/>
</dbReference>
<dbReference type="SUPFAM" id="SSF51064">
    <property type="entry name" value="Head domain of nucleotide exchange factor GrpE"/>
    <property type="match status" value="1"/>
</dbReference>
<gene>
    <name evidence="4 7" type="primary">grpE</name>
    <name evidence="7" type="ORF">GCM10011503_29730</name>
</gene>
<dbReference type="PRINTS" id="PR00773">
    <property type="entry name" value="GRPEPROTEIN"/>
</dbReference>
<evidence type="ECO:0000256" key="3">
    <source>
        <dbReference type="ARBA" id="ARBA00023186"/>
    </source>
</evidence>
<reference evidence="8" key="1">
    <citation type="journal article" date="2019" name="Int. J. Syst. Evol. Microbiol.">
        <title>The Global Catalogue of Microorganisms (GCM) 10K type strain sequencing project: providing services to taxonomists for standard genome sequencing and annotation.</title>
        <authorList>
            <consortium name="The Broad Institute Genomics Platform"/>
            <consortium name="The Broad Institute Genome Sequencing Center for Infectious Disease"/>
            <person name="Wu L."/>
            <person name="Ma J."/>
        </authorList>
    </citation>
    <scope>NUCLEOTIDE SEQUENCE [LARGE SCALE GENOMIC DNA]</scope>
    <source>
        <strain evidence="8">CGMCC 1.15928</strain>
    </source>
</reference>
<comment type="similarity">
    <text evidence="1 4 5">Belongs to the GrpE family.</text>
</comment>
<evidence type="ECO:0000256" key="4">
    <source>
        <dbReference type="HAMAP-Rule" id="MF_01151"/>
    </source>
</evidence>
<dbReference type="PANTHER" id="PTHR21237:SF23">
    <property type="entry name" value="GRPE PROTEIN HOMOLOG, MITOCHONDRIAL"/>
    <property type="match status" value="1"/>
</dbReference>
<organism evidence="7 8">
    <name type="scientific">Henriciella pelagia</name>
    <dbReference type="NCBI Taxonomy" id="1977912"/>
    <lineage>
        <taxon>Bacteria</taxon>
        <taxon>Pseudomonadati</taxon>
        <taxon>Pseudomonadota</taxon>
        <taxon>Alphaproteobacteria</taxon>
        <taxon>Hyphomonadales</taxon>
        <taxon>Hyphomonadaceae</taxon>
        <taxon>Henriciella</taxon>
    </lineage>
</organism>
<dbReference type="SUPFAM" id="SSF58014">
    <property type="entry name" value="Coiled-coil domain of nucleotide exchange factor GrpE"/>
    <property type="match status" value="1"/>
</dbReference>
<name>A0ABQ1JV14_9PROT</name>
<dbReference type="InterPro" id="IPR009012">
    <property type="entry name" value="GrpE_head"/>
</dbReference>